<dbReference type="OMA" id="ACIKKAC"/>
<dbReference type="InterPro" id="IPR000719">
    <property type="entry name" value="Prot_kinase_dom"/>
</dbReference>
<dbReference type="PANTHER" id="PTHR24346">
    <property type="entry name" value="MAP/MICROTUBULE AFFINITY-REGULATING KINASE"/>
    <property type="match status" value="1"/>
</dbReference>
<dbReference type="HOGENOM" id="CLU_000288_59_8_1"/>
<dbReference type="Proteomes" id="UP000002624">
    <property type="component" value="Unassembled WGS sequence"/>
</dbReference>
<accession>C6H6K0</accession>
<dbReference type="Gene3D" id="1.10.510.10">
    <property type="entry name" value="Transferase(Phosphotransferase) domain 1"/>
    <property type="match status" value="2"/>
</dbReference>
<keyword evidence="2" id="KW-0067">ATP-binding</keyword>
<dbReference type="VEuPathDB" id="FungiDB:HCDG_02051"/>
<dbReference type="PANTHER" id="PTHR24346:SF110">
    <property type="entry name" value="NON-SPECIFIC SERINE_THREONINE PROTEIN KINASE"/>
    <property type="match status" value="1"/>
</dbReference>
<feature type="domain" description="Protein kinase" evidence="3">
    <location>
        <begin position="1"/>
        <end position="145"/>
    </location>
</feature>
<dbReference type="InterPro" id="IPR011009">
    <property type="entry name" value="Kinase-like_dom_sf"/>
</dbReference>
<dbReference type="SUPFAM" id="SSF56112">
    <property type="entry name" value="Protein kinase-like (PK-like)"/>
    <property type="match status" value="1"/>
</dbReference>
<keyword evidence="4" id="KW-0418">Kinase</keyword>
<dbReference type="AlphaFoldDB" id="C6H6K0"/>
<gene>
    <name evidence="4" type="ORF">HCDG_02051</name>
</gene>
<dbReference type="GO" id="GO:0035556">
    <property type="term" value="P:intracellular signal transduction"/>
    <property type="evidence" value="ECO:0007669"/>
    <property type="project" value="TreeGrafter"/>
</dbReference>
<keyword evidence="1" id="KW-0547">Nucleotide-binding</keyword>
<dbReference type="OrthoDB" id="539158at2759"/>
<sequence>MEVALHKHIGRHNNIIYFHETGEDDCWRWIAMELAEGGDLFDKIEADEGVGEDVAHVYFCQLYRGETKLSTTLCGSPPYIAPEVINCSNRDDSYEFVEYVKTNAKPTDELWERLPTAALSLLRGMMKVDASNRFSMDDIRRHPWFTRTNPYMSADNRLSNPINLATTMLESLHIDFNRDPLSLSSQPQPTTTDTGAMEVDEPGSSVKFKFASTQPEHPVDDMLDWDGPPRLTSQSAFSQPKSMDTDHVMLLNERLSQDPSMSQFSTTPSVPLSRTQNAVNFHDIVPASRLTRFASAWPLGLLVPRVCEALQLLHVPASPTSSDSADSTLIRIRTQDDRKCPLHGNIIIESITEGHVEVEFVKVKGDPLEWRRFFKKVAILCKDVVFKPDT</sequence>
<evidence type="ECO:0000259" key="3">
    <source>
        <dbReference type="SMART" id="SM00220"/>
    </source>
</evidence>
<keyword evidence="4" id="KW-0723">Serine/threonine-protein kinase</keyword>
<protein>
    <submittedName>
        <fullName evidence="4">Serine/threonine protein kinase</fullName>
    </submittedName>
</protein>
<dbReference type="GO" id="GO:0005524">
    <property type="term" value="F:ATP binding"/>
    <property type="evidence" value="ECO:0007669"/>
    <property type="project" value="UniProtKB-KW"/>
</dbReference>
<organism evidence="4 5">
    <name type="scientific">Ajellomyces capsulatus (strain H143)</name>
    <name type="common">Darling's disease fungus</name>
    <name type="synonym">Histoplasma capsulatum</name>
    <dbReference type="NCBI Taxonomy" id="544712"/>
    <lineage>
        <taxon>Eukaryota</taxon>
        <taxon>Fungi</taxon>
        <taxon>Dikarya</taxon>
        <taxon>Ascomycota</taxon>
        <taxon>Pezizomycotina</taxon>
        <taxon>Eurotiomycetes</taxon>
        <taxon>Eurotiomycetidae</taxon>
        <taxon>Onygenales</taxon>
        <taxon>Ajellomycetaceae</taxon>
        <taxon>Histoplasma</taxon>
    </lineage>
</organism>
<dbReference type="STRING" id="544712.C6H6K0"/>
<evidence type="ECO:0000313" key="5">
    <source>
        <dbReference type="Proteomes" id="UP000002624"/>
    </source>
</evidence>
<keyword evidence="4" id="KW-0808">Transferase</keyword>
<evidence type="ECO:0000313" key="4">
    <source>
        <dbReference type="EMBL" id="EER44021.1"/>
    </source>
</evidence>
<dbReference type="EMBL" id="GG692420">
    <property type="protein sequence ID" value="EER44021.1"/>
    <property type="molecule type" value="Genomic_DNA"/>
</dbReference>
<evidence type="ECO:0000256" key="1">
    <source>
        <dbReference type="ARBA" id="ARBA00022741"/>
    </source>
</evidence>
<proteinExistence type="predicted"/>
<name>C6H6K0_AJECH</name>
<dbReference type="GO" id="GO:0005737">
    <property type="term" value="C:cytoplasm"/>
    <property type="evidence" value="ECO:0007669"/>
    <property type="project" value="TreeGrafter"/>
</dbReference>
<evidence type="ECO:0000256" key="2">
    <source>
        <dbReference type="ARBA" id="ARBA00022840"/>
    </source>
</evidence>
<dbReference type="GO" id="GO:0004674">
    <property type="term" value="F:protein serine/threonine kinase activity"/>
    <property type="evidence" value="ECO:0007669"/>
    <property type="project" value="UniProtKB-KW"/>
</dbReference>
<reference evidence="5" key="1">
    <citation type="submission" date="2009-05" db="EMBL/GenBank/DDBJ databases">
        <title>The genome sequence of Ajellomyces capsulatus strain H143.</title>
        <authorList>
            <person name="Champion M."/>
            <person name="Cuomo C.A."/>
            <person name="Ma L.-J."/>
            <person name="Henn M.R."/>
            <person name="Sil A."/>
            <person name="Goldman B."/>
            <person name="Young S.K."/>
            <person name="Kodira C.D."/>
            <person name="Zeng Q."/>
            <person name="Koehrsen M."/>
            <person name="Alvarado L."/>
            <person name="Berlin A.M."/>
            <person name="Borenstein D."/>
            <person name="Chen Z."/>
            <person name="Engels R."/>
            <person name="Freedman E."/>
            <person name="Gellesch M."/>
            <person name="Goldberg J."/>
            <person name="Griggs A."/>
            <person name="Gujja S."/>
            <person name="Heiman D.I."/>
            <person name="Hepburn T.A."/>
            <person name="Howarth C."/>
            <person name="Jen D."/>
            <person name="Larson L."/>
            <person name="Lewis B."/>
            <person name="Mehta T."/>
            <person name="Park D."/>
            <person name="Pearson M."/>
            <person name="Roberts A."/>
            <person name="Saif S."/>
            <person name="Shea T.D."/>
            <person name="Shenoy N."/>
            <person name="Sisk P."/>
            <person name="Stolte C."/>
            <person name="Sykes S."/>
            <person name="Walk T."/>
            <person name="White J."/>
            <person name="Yandava C."/>
            <person name="Klein B."/>
            <person name="McEwen J.G."/>
            <person name="Puccia R."/>
            <person name="Goldman G.H."/>
            <person name="Felipe M.S."/>
            <person name="Nino-Vega G."/>
            <person name="San-Blas G."/>
            <person name="Taylor J.W."/>
            <person name="Mendoza L."/>
            <person name="Galagan J.E."/>
            <person name="Nusbaum C."/>
            <person name="Birren B.W."/>
        </authorList>
    </citation>
    <scope>NUCLEOTIDE SEQUENCE [LARGE SCALE GENOMIC DNA]</scope>
    <source>
        <strain evidence="5">H143</strain>
    </source>
</reference>
<dbReference type="SMART" id="SM00220">
    <property type="entry name" value="S_TKc"/>
    <property type="match status" value="1"/>
</dbReference>